<dbReference type="Proteomes" id="UP000554482">
    <property type="component" value="Unassembled WGS sequence"/>
</dbReference>
<evidence type="ECO:0000313" key="2">
    <source>
        <dbReference type="Proteomes" id="UP000554482"/>
    </source>
</evidence>
<evidence type="ECO:0000313" key="1">
    <source>
        <dbReference type="EMBL" id="KAF5177083.1"/>
    </source>
</evidence>
<protein>
    <submittedName>
        <fullName evidence="1">Uncharacterized protein</fullName>
    </submittedName>
</protein>
<organism evidence="1 2">
    <name type="scientific">Thalictrum thalictroides</name>
    <name type="common">Rue-anemone</name>
    <name type="synonym">Anemone thalictroides</name>
    <dbReference type="NCBI Taxonomy" id="46969"/>
    <lineage>
        <taxon>Eukaryota</taxon>
        <taxon>Viridiplantae</taxon>
        <taxon>Streptophyta</taxon>
        <taxon>Embryophyta</taxon>
        <taxon>Tracheophyta</taxon>
        <taxon>Spermatophyta</taxon>
        <taxon>Magnoliopsida</taxon>
        <taxon>Ranunculales</taxon>
        <taxon>Ranunculaceae</taxon>
        <taxon>Thalictroideae</taxon>
        <taxon>Thalictrum</taxon>
    </lineage>
</organism>
<sequence>MDTNILLEYAVAASQQPRELGSSARSSQGSMQSSIMQIFITSSSWPKLGRVSYQNDRFDKIPMGWN</sequence>
<gene>
    <name evidence="1" type="ORF">FRX31_033330</name>
</gene>
<accession>A0A7J6UWT9</accession>
<name>A0A7J6UWT9_THATH</name>
<dbReference type="AlphaFoldDB" id="A0A7J6UWT9"/>
<reference evidence="1 2" key="1">
    <citation type="submission" date="2020-06" db="EMBL/GenBank/DDBJ databases">
        <title>Transcriptomic and genomic resources for Thalictrum thalictroides and T. hernandezii: Facilitating candidate gene discovery in an emerging model plant lineage.</title>
        <authorList>
            <person name="Arias T."/>
            <person name="Riano-Pachon D.M."/>
            <person name="Di Stilio V.S."/>
        </authorList>
    </citation>
    <scope>NUCLEOTIDE SEQUENCE [LARGE SCALE GENOMIC DNA]</scope>
    <source>
        <strain evidence="2">cv. WT478/WT964</strain>
        <tissue evidence="1">Leaves</tissue>
    </source>
</reference>
<keyword evidence="2" id="KW-1185">Reference proteome</keyword>
<comment type="caution">
    <text evidence="1">The sequence shown here is derived from an EMBL/GenBank/DDBJ whole genome shotgun (WGS) entry which is preliminary data.</text>
</comment>
<proteinExistence type="predicted"/>
<dbReference type="EMBL" id="JABWDY010041840">
    <property type="protein sequence ID" value="KAF5177083.1"/>
    <property type="molecule type" value="Genomic_DNA"/>
</dbReference>